<keyword evidence="9" id="KW-1185">Reference proteome</keyword>
<feature type="transmembrane region" description="Helical" evidence="6">
    <location>
        <begin position="89"/>
        <end position="108"/>
    </location>
</feature>
<dbReference type="InterPro" id="IPR011701">
    <property type="entry name" value="MFS"/>
</dbReference>
<dbReference type="PANTHER" id="PTHR42718">
    <property type="entry name" value="MAJOR FACILITATOR SUPERFAMILY MULTIDRUG TRANSPORTER MFSC"/>
    <property type="match status" value="1"/>
</dbReference>
<dbReference type="EMBL" id="JADBEM010000001">
    <property type="protein sequence ID" value="MBE1607162.1"/>
    <property type="molecule type" value="Genomic_DNA"/>
</dbReference>
<feature type="transmembrane region" description="Helical" evidence="6">
    <location>
        <begin position="436"/>
        <end position="458"/>
    </location>
</feature>
<dbReference type="InterPro" id="IPR020846">
    <property type="entry name" value="MFS_dom"/>
</dbReference>
<comment type="caution">
    <text evidence="8">The sequence shown here is derived from an EMBL/GenBank/DDBJ whole genome shotgun (WGS) entry which is preliminary data.</text>
</comment>
<accession>A0A927MVQ4</accession>
<evidence type="ECO:0000313" key="8">
    <source>
        <dbReference type="EMBL" id="MBE1607162.1"/>
    </source>
</evidence>
<keyword evidence="2" id="KW-0813">Transport</keyword>
<feature type="transmembrane region" description="Helical" evidence="6">
    <location>
        <begin position="56"/>
        <end position="77"/>
    </location>
</feature>
<protein>
    <submittedName>
        <fullName evidence="8">DHA2 family methylenomycin A resistance protein-like MFS transporter</fullName>
    </submittedName>
</protein>
<dbReference type="SUPFAM" id="SSF103473">
    <property type="entry name" value="MFS general substrate transporter"/>
    <property type="match status" value="1"/>
</dbReference>
<feature type="transmembrane region" description="Helical" evidence="6">
    <location>
        <begin position="236"/>
        <end position="255"/>
    </location>
</feature>
<feature type="transmembrane region" description="Helical" evidence="6">
    <location>
        <begin position="22"/>
        <end position="44"/>
    </location>
</feature>
<dbReference type="InterPro" id="IPR036259">
    <property type="entry name" value="MFS_trans_sf"/>
</dbReference>
<dbReference type="GO" id="GO:0022857">
    <property type="term" value="F:transmembrane transporter activity"/>
    <property type="evidence" value="ECO:0007669"/>
    <property type="project" value="InterPro"/>
</dbReference>
<reference evidence="8" key="1">
    <citation type="submission" date="2020-10" db="EMBL/GenBank/DDBJ databases">
        <title>Sequencing the genomes of 1000 actinobacteria strains.</title>
        <authorList>
            <person name="Klenk H.-P."/>
        </authorList>
    </citation>
    <scope>NUCLEOTIDE SEQUENCE</scope>
    <source>
        <strain evidence="8">DSM 45354</strain>
    </source>
</reference>
<keyword evidence="4 6" id="KW-1133">Transmembrane helix</keyword>
<proteinExistence type="predicted"/>
<evidence type="ECO:0000256" key="2">
    <source>
        <dbReference type="ARBA" id="ARBA00022448"/>
    </source>
</evidence>
<feature type="transmembrane region" description="Helical" evidence="6">
    <location>
        <begin position="276"/>
        <end position="299"/>
    </location>
</feature>
<dbReference type="PANTHER" id="PTHR42718:SF9">
    <property type="entry name" value="MAJOR FACILITATOR SUPERFAMILY MULTIDRUG TRANSPORTER MFSC"/>
    <property type="match status" value="1"/>
</dbReference>
<keyword evidence="3 6" id="KW-0812">Transmembrane</keyword>
<dbReference type="Gene3D" id="1.20.1720.10">
    <property type="entry name" value="Multidrug resistance protein D"/>
    <property type="match status" value="1"/>
</dbReference>
<dbReference type="Proteomes" id="UP000638648">
    <property type="component" value="Unassembled WGS sequence"/>
</dbReference>
<feature type="transmembrane region" description="Helical" evidence="6">
    <location>
        <begin position="311"/>
        <end position="327"/>
    </location>
</feature>
<dbReference type="PROSITE" id="PS50850">
    <property type="entry name" value="MFS"/>
    <property type="match status" value="1"/>
</dbReference>
<dbReference type="CDD" id="cd17321">
    <property type="entry name" value="MFS_MMR_MDR_like"/>
    <property type="match status" value="1"/>
</dbReference>
<dbReference type="Gene3D" id="1.20.1250.20">
    <property type="entry name" value="MFS general substrate transporter like domains"/>
    <property type="match status" value="1"/>
</dbReference>
<evidence type="ECO:0000256" key="5">
    <source>
        <dbReference type="ARBA" id="ARBA00023136"/>
    </source>
</evidence>
<name>A0A927MVQ4_9ACTN</name>
<keyword evidence="5 6" id="KW-0472">Membrane</keyword>
<evidence type="ECO:0000259" key="7">
    <source>
        <dbReference type="PROSITE" id="PS50850"/>
    </source>
</evidence>
<comment type="subcellular location">
    <subcellularLocation>
        <location evidence="1">Cell membrane</location>
        <topology evidence="1">Multi-pass membrane protein</topology>
    </subcellularLocation>
</comment>
<evidence type="ECO:0000256" key="6">
    <source>
        <dbReference type="SAM" id="Phobius"/>
    </source>
</evidence>
<feature type="transmembrane region" description="Helical" evidence="6">
    <location>
        <begin position="148"/>
        <end position="170"/>
    </location>
</feature>
<feature type="transmembrane region" description="Helical" evidence="6">
    <location>
        <begin position="176"/>
        <end position="195"/>
    </location>
</feature>
<dbReference type="AlphaFoldDB" id="A0A927MVQ4"/>
<sequence length="490" mass="48717">MTPALSLTASAPLSTRARTRRFALLGISLGYFMVLLDMTVLSVAEPDLARSLGSSMAGLQWAVAGYTVVFGALLLSAGAVADRIGAHRAFRAGIVTFGLCSLLSAFAPELLTLVGLRALLGAAAAACVPASMAMISRLYPEPAPRARALAAWAATSGAALAAGPVIGGLLVDLAGWRAIFVVNVPLAVVTLALTAGHGVRVPRGDRVIDWPAQVAACVTLGLLTDALIALGSGSMAHAAGATAAALATGGAFGWLERRATAPVLVPEVLRARGMPAVLGAGAAVNFTMAAALFVLPLLFQQTLRLTPMETGVAFLPMTLPFAFNPLLTGRLVARAGPRWPILAGLALLAVGGLVFAVAILSGASYPALVGGLVCTGFGVSLALPALVTAVVTSAPPGGAGAAGGLLNAVRQIGATIGVAAVGAFAAVGKVDGSGTAYALLVCAGVCVAAAVVVGRAGVDQRSGRWSLSRAESAGDDVHEACGASEGAREG</sequence>
<evidence type="ECO:0000313" key="9">
    <source>
        <dbReference type="Proteomes" id="UP000638648"/>
    </source>
</evidence>
<gene>
    <name evidence="8" type="ORF">HEB94_004010</name>
</gene>
<evidence type="ECO:0000256" key="4">
    <source>
        <dbReference type="ARBA" id="ARBA00022989"/>
    </source>
</evidence>
<feature type="transmembrane region" description="Helical" evidence="6">
    <location>
        <begin position="367"/>
        <end position="391"/>
    </location>
</feature>
<dbReference type="RefSeq" id="WP_192751154.1">
    <property type="nucleotide sequence ID" value="NZ_BAABJL010000175.1"/>
</dbReference>
<dbReference type="Pfam" id="PF07690">
    <property type="entry name" value="MFS_1"/>
    <property type="match status" value="2"/>
</dbReference>
<evidence type="ECO:0000256" key="1">
    <source>
        <dbReference type="ARBA" id="ARBA00004651"/>
    </source>
</evidence>
<organism evidence="8 9">
    <name type="scientific">Actinopolymorpha pittospori</name>
    <dbReference type="NCBI Taxonomy" id="648752"/>
    <lineage>
        <taxon>Bacteria</taxon>
        <taxon>Bacillati</taxon>
        <taxon>Actinomycetota</taxon>
        <taxon>Actinomycetes</taxon>
        <taxon>Propionibacteriales</taxon>
        <taxon>Actinopolymorphaceae</taxon>
        <taxon>Actinopolymorpha</taxon>
    </lineage>
</organism>
<feature type="transmembrane region" description="Helical" evidence="6">
    <location>
        <begin position="339"/>
        <end position="361"/>
    </location>
</feature>
<feature type="domain" description="Major facilitator superfamily (MFS) profile" evidence="7">
    <location>
        <begin position="23"/>
        <end position="461"/>
    </location>
</feature>
<feature type="transmembrane region" description="Helical" evidence="6">
    <location>
        <begin position="412"/>
        <end position="430"/>
    </location>
</feature>
<evidence type="ECO:0000256" key="3">
    <source>
        <dbReference type="ARBA" id="ARBA00022692"/>
    </source>
</evidence>
<dbReference type="GO" id="GO:0005886">
    <property type="term" value="C:plasma membrane"/>
    <property type="evidence" value="ECO:0007669"/>
    <property type="project" value="UniProtKB-SubCell"/>
</dbReference>